<dbReference type="SUPFAM" id="SSF49785">
    <property type="entry name" value="Galactose-binding domain-like"/>
    <property type="match status" value="1"/>
</dbReference>
<feature type="domain" description="Glycosyl hydrolases family 2 sugar binding" evidence="4">
    <location>
        <begin position="20"/>
        <end position="138"/>
    </location>
</feature>
<dbReference type="PANTHER" id="PTHR42732">
    <property type="entry name" value="BETA-GALACTOSIDASE"/>
    <property type="match status" value="1"/>
</dbReference>
<dbReference type="Pfam" id="PF02837">
    <property type="entry name" value="Glyco_hydro_2_N"/>
    <property type="match status" value="1"/>
</dbReference>
<dbReference type="Gene3D" id="2.60.120.260">
    <property type="entry name" value="Galactose-binding domain-like"/>
    <property type="match status" value="1"/>
</dbReference>
<proteinExistence type="inferred from homology"/>
<evidence type="ECO:0000313" key="5">
    <source>
        <dbReference type="EMBL" id="MBO8469251.1"/>
    </source>
</evidence>
<dbReference type="AlphaFoldDB" id="A0A9D9IBM3"/>
<reference evidence="5" key="1">
    <citation type="submission" date="2020-10" db="EMBL/GenBank/DDBJ databases">
        <authorList>
            <person name="Gilroy R."/>
        </authorList>
    </citation>
    <scope>NUCLEOTIDE SEQUENCE</scope>
    <source>
        <strain evidence="5">14700</strain>
    </source>
</reference>
<dbReference type="Pfam" id="PF00703">
    <property type="entry name" value="Glyco_hydro_2"/>
    <property type="match status" value="1"/>
</dbReference>
<comment type="caution">
    <text evidence="5">The sequence shown here is derived from an EMBL/GenBank/DDBJ whole genome shotgun (WGS) entry which is preliminary data.</text>
</comment>
<dbReference type="InterPro" id="IPR006104">
    <property type="entry name" value="Glyco_hydro_2_N"/>
</dbReference>
<dbReference type="InterPro" id="IPR017853">
    <property type="entry name" value="GH"/>
</dbReference>
<dbReference type="Pfam" id="PF02836">
    <property type="entry name" value="Glyco_hydro_2_C"/>
    <property type="match status" value="1"/>
</dbReference>
<evidence type="ECO:0000259" key="4">
    <source>
        <dbReference type="Pfam" id="PF02837"/>
    </source>
</evidence>
<dbReference type="InterPro" id="IPR008979">
    <property type="entry name" value="Galactose-bd-like_sf"/>
</dbReference>
<dbReference type="InterPro" id="IPR036156">
    <property type="entry name" value="Beta-gal/glucu_dom_sf"/>
</dbReference>
<evidence type="ECO:0000313" key="6">
    <source>
        <dbReference type="Proteomes" id="UP000810292"/>
    </source>
</evidence>
<accession>A0A9D9IBM3</accession>
<sequence length="596" mass="69377">MKSIRRDYPRPQLMRSEWTNLSGLWDFAFDDENIGVRKSWFKGFSSDIKINVPFAYQTKMSEIGDTSYHPYVWYSRVIEPDWDELRTKRMILIFEGSDFITDVWVNGIHQGTHKGGYARFSFDITESLSREKDNIIVVRAEDKKDPSVPRGKQRWEKDSYGCWYVETTGIWKTVWCEYVPSLYISSLKLTPDLEESELVAEITFGGDVEHGGRIGADVSFGDEKISSIATEVKGGSLRIVFPMTDYRSYEWGVHTWHPEHPELYDLSFVVQGEDGEYDEVSSYAAMREIRIDKGRILLNGEPIYQRLILDQGYWPESGLTPPSVDALEEDIDKILQLGYNGLRKHQKIEDERFLYLCDLKGVLVWSEMASAYEFSDEAVNEFTSEWMEIVRQNYSHPCIITWTPFNESWGIKHVLTRKREQAFTEAIYHLTKAFDSMRPVIVNDGWEHTISDIITLHDYEEDGEVFLERYLDYIDEILKGEMEHNCARKAFADGYSYHGQPIIISEFGGIAFSDKGEGWGYGDKVSSEDDFIRRFDSITSAIKELPYAQGYCYTQVTDVEQEINGLMTPERKFKVDPDKIREINKRRGKCIIRERW</sequence>
<feature type="domain" description="Glycoside hydrolase family 2 catalytic" evidence="3">
    <location>
        <begin position="290"/>
        <end position="526"/>
    </location>
</feature>
<keyword evidence="5" id="KW-0378">Hydrolase</keyword>
<evidence type="ECO:0000259" key="2">
    <source>
        <dbReference type="Pfam" id="PF00703"/>
    </source>
</evidence>
<gene>
    <name evidence="5" type="ORF">IAA72_05660</name>
</gene>
<reference evidence="5" key="2">
    <citation type="journal article" date="2021" name="PeerJ">
        <title>Extensive microbial diversity within the chicken gut microbiome revealed by metagenomics and culture.</title>
        <authorList>
            <person name="Gilroy R."/>
            <person name="Ravi A."/>
            <person name="Getino M."/>
            <person name="Pursley I."/>
            <person name="Horton D.L."/>
            <person name="Alikhan N.F."/>
            <person name="Baker D."/>
            <person name="Gharbi K."/>
            <person name="Hall N."/>
            <person name="Watson M."/>
            <person name="Adriaenssens E.M."/>
            <person name="Foster-Nyarko E."/>
            <person name="Jarju S."/>
            <person name="Secka A."/>
            <person name="Antonio M."/>
            <person name="Oren A."/>
            <person name="Chaudhuri R.R."/>
            <person name="La Ragione R."/>
            <person name="Hildebrand F."/>
            <person name="Pallen M.J."/>
        </authorList>
    </citation>
    <scope>NUCLEOTIDE SEQUENCE</scope>
    <source>
        <strain evidence="5">14700</strain>
    </source>
</reference>
<dbReference type="Proteomes" id="UP000810292">
    <property type="component" value="Unassembled WGS sequence"/>
</dbReference>
<name>A0A9D9IBM3_9SPIO</name>
<dbReference type="GO" id="GO:0005975">
    <property type="term" value="P:carbohydrate metabolic process"/>
    <property type="evidence" value="ECO:0007669"/>
    <property type="project" value="InterPro"/>
</dbReference>
<feature type="domain" description="Glycoside hydrolase family 2 immunoglobulin-like beta-sandwich" evidence="2">
    <location>
        <begin position="183"/>
        <end position="287"/>
    </location>
</feature>
<dbReference type="InterPro" id="IPR006103">
    <property type="entry name" value="Glyco_hydro_2_cat"/>
</dbReference>
<dbReference type="Gene3D" id="3.20.20.80">
    <property type="entry name" value="Glycosidases"/>
    <property type="match status" value="1"/>
</dbReference>
<dbReference type="PANTHER" id="PTHR42732:SF3">
    <property type="entry name" value="HYDROLASE"/>
    <property type="match status" value="1"/>
</dbReference>
<evidence type="ECO:0000259" key="3">
    <source>
        <dbReference type="Pfam" id="PF02836"/>
    </source>
</evidence>
<evidence type="ECO:0000256" key="1">
    <source>
        <dbReference type="ARBA" id="ARBA00007401"/>
    </source>
</evidence>
<dbReference type="InterPro" id="IPR051913">
    <property type="entry name" value="GH2_Domain-Containing"/>
</dbReference>
<protein>
    <submittedName>
        <fullName evidence="5">Glycoside hydrolase family 2</fullName>
    </submittedName>
</protein>
<dbReference type="SUPFAM" id="SSF49303">
    <property type="entry name" value="beta-Galactosidase/glucuronidase domain"/>
    <property type="match status" value="1"/>
</dbReference>
<dbReference type="InterPro" id="IPR006102">
    <property type="entry name" value="Ig-like_GH2"/>
</dbReference>
<comment type="similarity">
    <text evidence="1">Belongs to the glycosyl hydrolase 2 family.</text>
</comment>
<dbReference type="GO" id="GO:0004553">
    <property type="term" value="F:hydrolase activity, hydrolyzing O-glycosyl compounds"/>
    <property type="evidence" value="ECO:0007669"/>
    <property type="project" value="InterPro"/>
</dbReference>
<organism evidence="5 6">
    <name type="scientific">Candidatus Ornithospirochaeta stercoravium</name>
    <dbReference type="NCBI Taxonomy" id="2840897"/>
    <lineage>
        <taxon>Bacteria</taxon>
        <taxon>Pseudomonadati</taxon>
        <taxon>Spirochaetota</taxon>
        <taxon>Spirochaetia</taxon>
        <taxon>Spirochaetales</taxon>
        <taxon>Spirochaetaceae</taxon>
        <taxon>Spirochaetaceae incertae sedis</taxon>
        <taxon>Candidatus Ornithospirochaeta</taxon>
    </lineage>
</organism>
<dbReference type="SUPFAM" id="SSF51445">
    <property type="entry name" value="(Trans)glycosidases"/>
    <property type="match status" value="1"/>
</dbReference>
<dbReference type="EMBL" id="JADIMF010000086">
    <property type="protein sequence ID" value="MBO8469251.1"/>
    <property type="molecule type" value="Genomic_DNA"/>
</dbReference>